<dbReference type="OrthoDB" id="9811352at2"/>
<feature type="transmembrane region" description="Helical" evidence="1">
    <location>
        <begin position="114"/>
        <end position="141"/>
    </location>
</feature>
<dbReference type="InterPro" id="IPR013740">
    <property type="entry name" value="Redoxin"/>
</dbReference>
<dbReference type="Gene3D" id="3.40.30.10">
    <property type="entry name" value="Glutaredoxin"/>
    <property type="match status" value="1"/>
</dbReference>
<reference evidence="4" key="1">
    <citation type="submission" date="2016-10" db="EMBL/GenBank/DDBJ databases">
        <authorList>
            <person name="Varghese N."/>
            <person name="Submissions S."/>
        </authorList>
    </citation>
    <scope>NUCLEOTIDE SEQUENCE [LARGE SCALE GENOMIC DNA]</scope>
    <source>
        <strain evidence="4">JCM 15604</strain>
    </source>
</reference>
<dbReference type="PANTHER" id="PTHR42852">
    <property type="entry name" value="THIOL:DISULFIDE INTERCHANGE PROTEIN DSBE"/>
    <property type="match status" value="1"/>
</dbReference>
<evidence type="ECO:0000259" key="2">
    <source>
        <dbReference type="PROSITE" id="PS51352"/>
    </source>
</evidence>
<dbReference type="SUPFAM" id="SSF52833">
    <property type="entry name" value="Thioredoxin-like"/>
    <property type="match status" value="1"/>
</dbReference>
<feature type="transmembrane region" description="Helical" evidence="1">
    <location>
        <begin position="70"/>
        <end position="93"/>
    </location>
</feature>
<dbReference type="Pfam" id="PF08534">
    <property type="entry name" value="Redoxin"/>
    <property type="match status" value="1"/>
</dbReference>
<keyword evidence="1" id="KW-1133">Transmembrane helix</keyword>
<protein>
    <submittedName>
        <fullName evidence="3">Cytochrome c biogenesis protein CcdA</fullName>
    </submittedName>
</protein>
<evidence type="ECO:0000313" key="3">
    <source>
        <dbReference type="EMBL" id="SFQ50084.1"/>
    </source>
</evidence>
<name>A0A1I5Z0Q5_9GAMM</name>
<dbReference type="Proteomes" id="UP000182025">
    <property type="component" value="Unassembled WGS sequence"/>
</dbReference>
<keyword evidence="1" id="KW-0472">Membrane</keyword>
<feature type="transmembrane region" description="Helical" evidence="1">
    <location>
        <begin position="153"/>
        <end position="177"/>
    </location>
</feature>
<sequence length="410" mass="44201">MLLIAFLGGVLTLFSPCILPVIPLLLSSTRGNVRTTLLTLLGLASGFATLASLAAVSANWVIEASVWGRYLALAILTLSGLALLSARVSACLSRPWLWLGARLQGDARRLSPALSAWLLGVASGLLWAPCAGPILGLILSGAMLEGPSVNTTLLLFSFGLGSAVALAILIFLGRVALRRLRPSLRLIEWLRRGTGAAALLAIIGIASGLNAQLANPAMSGLLSTLERRVLEVVPRVFEGLVGSARAAVPVHLPDLGLAPELSGVTQWLNSAPLDWTQLRGKVVLVDFWTYDCINCRNSLPYVNQWAQRYAEQGLVVVGVHTPEYPHERIVANVRQAIKQLGIRHPVAIDNQYQVWSAFGNQYWPAHYFIDAEGHIRHAHMGEGDYAEQERVIQELLRMKDMRAGADGAAG</sequence>
<dbReference type="AlphaFoldDB" id="A0A1I5Z0Q5"/>
<dbReference type="InterPro" id="IPR050553">
    <property type="entry name" value="Thioredoxin_ResA/DsbE_sf"/>
</dbReference>
<dbReference type="CDD" id="cd03012">
    <property type="entry name" value="TlpA_like_DipZ_like"/>
    <property type="match status" value="1"/>
</dbReference>
<keyword evidence="1" id="KW-0812">Transmembrane</keyword>
<keyword evidence="4" id="KW-1185">Reference proteome</keyword>
<gene>
    <name evidence="3" type="ORF">SAMN05216177_11941</name>
</gene>
<accession>A0A1I5Z0Q5</accession>
<dbReference type="PANTHER" id="PTHR42852:SF13">
    <property type="entry name" value="PROTEIN DIPZ"/>
    <property type="match status" value="1"/>
</dbReference>
<organism evidence="3 4">
    <name type="scientific">Ectopseudomonas toyotomiensis</name>
    <dbReference type="NCBI Taxonomy" id="554344"/>
    <lineage>
        <taxon>Bacteria</taxon>
        <taxon>Pseudomonadati</taxon>
        <taxon>Pseudomonadota</taxon>
        <taxon>Gammaproteobacteria</taxon>
        <taxon>Pseudomonadales</taxon>
        <taxon>Pseudomonadaceae</taxon>
        <taxon>Ectopseudomonas</taxon>
    </lineage>
</organism>
<dbReference type="EMBL" id="FOXK01000019">
    <property type="protein sequence ID" value="SFQ50084.1"/>
    <property type="molecule type" value="Genomic_DNA"/>
</dbReference>
<proteinExistence type="predicted"/>
<feature type="transmembrane region" description="Helical" evidence="1">
    <location>
        <begin position="189"/>
        <end position="209"/>
    </location>
</feature>
<dbReference type="InterPro" id="IPR013766">
    <property type="entry name" value="Thioredoxin_domain"/>
</dbReference>
<feature type="domain" description="Thioredoxin" evidence="2">
    <location>
        <begin position="246"/>
        <end position="397"/>
    </location>
</feature>
<dbReference type="RefSeq" id="WP_074919163.1">
    <property type="nucleotide sequence ID" value="NZ_FOXK01000019.1"/>
</dbReference>
<evidence type="ECO:0000256" key="1">
    <source>
        <dbReference type="SAM" id="Phobius"/>
    </source>
</evidence>
<evidence type="ECO:0000313" key="4">
    <source>
        <dbReference type="Proteomes" id="UP000182025"/>
    </source>
</evidence>
<dbReference type="InterPro" id="IPR036249">
    <property type="entry name" value="Thioredoxin-like_sf"/>
</dbReference>
<feature type="transmembrane region" description="Helical" evidence="1">
    <location>
        <begin position="6"/>
        <end position="26"/>
    </location>
</feature>
<dbReference type="GO" id="GO:0016491">
    <property type="term" value="F:oxidoreductase activity"/>
    <property type="evidence" value="ECO:0007669"/>
    <property type="project" value="InterPro"/>
</dbReference>
<dbReference type="PROSITE" id="PS51352">
    <property type="entry name" value="THIOREDOXIN_2"/>
    <property type="match status" value="1"/>
</dbReference>
<feature type="transmembrane region" description="Helical" evidence="1">
    <location>
        <begin position="38"/>
        <end position="58"/>
    </location>
</feature>